<comment type="caution">
    <text evidence="2">The sequence shown here is derived from an EMBL/GenBank/DDBJ whole genome shotgun (WGS) entry which is preliminary data.</text>
</comment>
<feature type="signal peptide" evidence="1">
    <location>
        <begin position="1"/>
        <end position="18"/>
    </location>
</feature>
<dbReference type="EMBL" id="PCMW01000134">
    <property type="protein sequence ID" value="PDS21881.1"/>
    <property type="molecule type" value="Genomic_DNA"/>
</dbReference>
<evidence type="ECO:0000313" key="3">
    <source>
        <dbReference type="Proteomes" id="UP000220828"/>
    </source>
</evidence>
<protein>
    <submittedName>
        <fullName evidence="2">Uncharacterized protein</fullName>
    </submittedName>
</protein>
<reference evidence="2 3" key="1">
    <citation type="submission" date="2017-09" db="EMBL/GenBank/DDBJ databases">
        <title>Whole genomes of Flavobacteriaceae.</title>
        <authorList>
            <person name="Stine C."/>
            <person name="Li C."/>
            <person name="Tadesse D."/>
        </authorList>
    </citation>
    <scope>NUCLEOTIDE SEQUENCE [LARGE SCALE GENOMIC DNA]</scope>
    <source>
        <strain evidence="2 3">ATCC 35036</strain>
    </source>
</reference>
<dbReference type="OrthoDB" id="705292at2"/>
<name>A0A2H3KRT7_9FLAO</name>
<gene>
    <name evidence="2" type="ORF">B0A77_14845</name>
</gene>
<dbReference type="Proteomes" id="UP000220828">
    <property type="component" value="Unassembled WGS sequence"/>
</dbReference>
<dbReference type="RefSeq" id="WP_097554941.1">
    <property type="nucleotide sequence ID" value="NZ_PCMW01000134.1"/>
</dbReference>
<accession>A0A2H3KRT7</accession>
<feature type="chain" id="PRO_5013924439" evidence="1">
    <location>
        <begin position="19"/>
        <end position="163"/>
    </location>
</feature>
<dbReference type="AlphaFoldDB" id="A0A2H3KRT7"/>
<organism evidence="2 3">
    <name type="scientific">Flavobacterium branchiophilum</name>
    <dbReference type="NCBI Taxonomy" id="55197"/>
    <lineage>
        <taxon>Bacteria</taxon>
        <taxon>Pseudomonadati</taxon>
        <taxon>Bacteroidota</taxon>
        <taxon>Flavobacteriia</taxon>
        <taxon>Flavobacteriales</taxon>
        <taxon>Flavobacteriaceae</taxon>
        <taxon>Flavobacterium</taxon>
    </lineage>
</organism>
<keyword evidence="1" id="KW-0732">Signal</keyword>
<proteinExistence type="predicted"/>
<evidence type="ECO:0000313" key="2">
    <source>
        <dbReference type="EMBL" id="PDS21881.1"/>
    </source>
</evidence>
<sequence length="163" mass="17084">MKRILVIMLMLTIVSVSAQVAIDKSSVTGSSTILDFPTGTTKGIVLPKTTNATGVAGTLTFDATSKMVQYKNDTGWVNMNSNTGVLPTINTTGTEDKSGMIIGANSSSASGVLVLEATDKAVILPQVANPETAIKSPEPGTICYDTASKSIAVYNGTEWSYWK</sequence>
<evidence type="ECO:0000256" key="1">
    <source>
        <dbReference type="SAM" id="SignalP"/>
    </source>
</evidence>